<evidence type="ECO:0000256" key="2">
    <source>
        <dbReference type="SAM" id="Phobius"/>
    </source>
</evidence>
<gene>
    <name evidence="3" type="ORF">ACRB68_68370</name>
</gene>
<dbReference type="OrthoDB" id="9792788at2"/>
<dbReference type="InterPro" id="IPR007313">
    <property type="entry name" value="FxsA"/>
</dbReference>
<proteinExistence type="predicted"/>
<comment type="caution">
    <text evidence="3">The sequence shown here is derived from an EMBL/GenBank/DDBJ whole genome shotgun (WGS) entry which is preliminary data.</text>
</comment>
<dbReference type="Proteomes" id="UP000487268">
    <property type="component" value="Unassembled WGS sequence"/>
</dbReference>
<sequence>MRRLLVLAFLLMPLLEIYVIIQVGSVIGGWWTVLLLFAESAFGGWIVQREGRRAWRELQETFGRGAVPGRELADAALVLVGGVLLLTPGFVSDVLGFLFVIPFTRPLMRRLLAGLAAKRVQRAETRMFPPVGMAGGMPGGFPFEEGFGDRGAAREGGAAPRGPVVQGEVLRDDDRA</sequence>
<reference evidence="3 4" key="1">
    <citation type="submission" date="2019-10" db="EMBL/GenBank/DDBJ databases">
        <title>Actinomadura rubteroloni sp. nov. and Actinomadura macrotermitis sp. nov., isolated from the gut of fungus growing-termite Macrotermes natalensis.</title>
        <authorList>
            <person name="Benndorf R."/>
            <person name="Martin K."/>
            <person name="Kuefner M."/>
            <person name="De Beer W."/>
            <person name="Kaster A.-K."/>
            <person name="Vollmers J."/>
            <person name="Poulsen M."/>
            <person name="Beemelmanns C."/>
        </authorList>
    </citation>
    <scope>NUCLEOTIDE SEQUENCE [LARGE SCALE GENOMIC DNA]</scope>
    <source>
        <strain evidence="3 4">RB68</strain>
    </source>
</reference>
<organism evidence="3 4">
    <name type="scientific">Actinomadura macrotermitis</name>
    <dbReference type="NCBI Taxonomy" id="2585200"/>
    <lineage>
        <taxon>Bacteria</taxon>
        <taxon>Bacillati</taxon>
        <taxon>Actinomycetota</taxon>
        <taxon>Actinomycetes</taxon>
        <taxon>Streptosporangiales</taxon>
        <taxon>Thermomonosporaceae</taxon>
        <taxon>Actinomadura</taxon>
    </lineage>
</organism>
<feature type="transmembrane region" description="Helical" evidence="2">
    <location>
        <begin position="72"/>
        <end position="91"/>
    </location>
</feature>
<evidence type="ECO:0000256" key="1">
    <source>
        <dbReference type="SAM" id="MobiDB-lite"/>
    </source>
</evidence>
<dbReference type="AlphaFoldDB" id="A0A7K0C5N9"/>
<dbReference type="RefSeq" id="WP_153539910.1">
    <property type="nucleotide sequence ID" value="NZ_WEGH01000005.1"/>
</dbReference>
<dbReference type="GO" id="GO:0016020">
    <property type="term" value="C:membrane"/>
    <property type="evidence" value="ECO:0007669"/>
    <property type="project" value="InterPro"/>
</dbReference>
<keyword evidence="4" id="KW-1185">Reference proteome</keyword>
<keyword evidence="2" id="KW-1133">Transmembrane helix</keyword>
<accession>A0A7K0C5N9</accession>
<dbReference type="PANTHER" id="PTHR35335:SF1">
    <property type="entry name" value="UPF0716 PROTEIN FXSA"/>
    <property type="match status" value="1"/>
</dbReference>
<keyword evidence="2" id="KW-0472">Membrane</keyword>
<dbReference type="PANTHER" id="PTHR35335">
    <property type="entry name" value="UPF0716 PROTEIN FXSA"/>
    <property type="match status" value="1"/>
</dbReference>
<evidence type="ECO:0000313" key="4">
    <source>
        <dbReference type="Proteomes" id="UP000487268"/>
    </source>
</evidence>
<dbReference type="EMBL" id="WEGH01000005">
    <property type="protein sequence ID" value="MQY08728.1"/>
    <property type="molecule type" value="Genomic_DNA"/>
</dbReference>
<keyword evidence="2" id="KW-0812">Transmembrane</keyword>
<protein>
    <recommendedName>
        <fullName evidence="5">FxsA family protein</fullName>
    </recommendedName>
</protein>
<dbReference type="Pfam" id="PF04186">
    <property type="entry name" value="FxsA"/>
    <property type="match status" value="1"/>
</dbReference>
<feature type="region of interest" description="Disordered" evidence="1">
    <location>
        <begin position="149"/>
        <end position="176"/>
    </location>
</feature>
<evidence type="ECO:0008006" key="5">
    <source>
        <dbReference type="Google" id="ProtNLM"/>
    </source>
</evidence>
<dbReference type="NCBIfam" id="NF008528">
    <property type="entry name" value="PRK11463.1-2"/>
    <property type="match status" value="1"/>
</dbReference>
<evidence type="ECO:0000313" key="3">
    <source>
        <dbReference type="EMBL" id="MQY08728.1"/>
    </source>
</evidence>
<name>A0A7K0C5N9_9ACTN</name>